<dbReference type="OrthoDB" id="738517at2759"/>
<evidence type="ECO:0000259" key="1">
    <source>
        <dbReference type="Pfam" id="PF00485"/>
    </source>
</evidence>
<evidence type="ECO:0000313" key="3">
    <source>
        <dbReference type="Proteomes" id="UP000750334"/>
    </source>
</evidence>
<organism evidence="2 3">
    <name type="scientific">Maudiozyma exigua</name>
    <name type="common">Yeast</name>
    <name type="synonym">Kazachstania exigua</name>
    <dbReference type="NCBI Taxonomy" id="34358"/>
    <lineage>
        <taxon>Eukaryota</taxon>
        <taxon>Fungi</taxon>
        <taxon>Dikarya</taxon>
        <taxon>Ascomycota</taxon>
        <taxon>Saccharomycotina</taxon>
        <taxon>Saccharomycetes</taxon>
        <taxon>Saccharomycetales</taxon>
        <taxon>Saccharomycetaceae</taxon>
        <taxon>Maudiozyma</taxon>
    </lineage>
</organism>
<feature type="domain" description="Phosphoribulokinase/uridine kinase" evidence="1">
    <location>
        <begin position="38"/>
        <end position="166"/>
    </location>
</feature>
<reference evidence="2 3" key="1">
    <citation type="submission" date="2020-11" db="EMBL/GenBank/DDBJ databases">
        <title>Kefir isolates.</title>
        <authorList>
            <person name="Marcisauskas S."/>
            <person name="Kim Y."/>
            <person name="Blasche S."/>
        </authorList>
    </citation>
    <scope>NUCLEOTIDE SEQUENCE [LARGE SCALE GENOMIC DNA]</scope>
    <source>
        <strain evidence="2 3">OG2</strain>
    </source>
</reference>
<evidence type="ECO:0000313" key="2">
    <source>
        <dbReference type="EMBL" id="KAG0668780.1"/>
    </source>
</evidence>
<proteinExistence type="predicted"/>
<comment type="caution">
    <text evidence="2">The sequence shown here is derived from an EMBL/GenBank/DDBJ whole genome shotgun (WGS) entry which is preliminary data.</text>
</comment>
<dbReference type="Gene3D" id="3.40.50.300">
    <property type="entry name" value="P-loop containing nucleotide triphosphate hydrolases"/>
    <property type="match status" value="1"/>
</dbReference>
<dbReference type="PANTHER" id="PTHR10285">
    <property type="entry name" value="URIDINE KINASE"/>
    <property type="match status" value="1"/>
</dbReference>
<keyword evidence="3" id="KW-1185">Reference proteome</keyword>
<gene>
    <name evidence="2" type="ORF">C6P45_004382</name>
</gene>
<dbReference type="EMBL" id="PUHR01000058">
    <property type="protein sequence ID" value="KAG0668780.1"/>
    <property type="molecule type" value="Genomic_DNA"/>
</dbReference>
<dbReference type="Proteomes" id="UP000750334">
    <property type="component" value="Unassembled WGS sequence"/>
</dbReference>
<dbReference type="InterPro" id="IPR006083">
    <property type="entry name" value="PRK/URK"/>
</dbReference>
<dbReference type="SUPFAM" id="SSF52540">
    <property type="entry name" value="P-loop containing nucleoside triphosphate hydrolases"/>
    <property type="match status" value="1"/>
</dbReference>
<sequence>MNEKRLLGNKRLLISIGGGHATGVDKVAKKLQKSILNMFNNAYVTIIDLDRKIEKLGYKRTYSNNDLDFDTIFTNIQNIKTHDGIDVIILCGCYALYDSKLNNLSKLKIFLDSDNDKRLINLIEKNHIATPQQLSLVITEYMDNLRPEMTKYIEPTRSVADMIIPYENESVGSEILLDGVVKAIQEIDDGHNKIHTVPIWNYESEEMDVQKERYYDLS</sequence>
<dbReference type="InterPro" id="IPR027417">
    <property type="entry name" value="P-loop_NTPase"/>
</dbReference>
<dbReference type="AlphaFoldDB" id="A0A9P6WAG8"/>
<dbReference type="GO" id="GO:0016301">
    <property type="term" value="F:kinase activity"/>
    <property type="evidence" value="ECO:0007669"/>
    <property type="project" value="InterPro"/>
</dbReference>
<protein>
    <recommendedName>
        <fullName evidence="1">Phosphoribulokinase/uridine kinase domain-containing protein</fullName>
    </recommendedName>
</protein>
<accession>A0A9P6WAG8</accession>
<dbReference type="Pfam" id="PF00485">
    <property type="entry name" value="PRK"/>
    <property type="match status" value="1"/>
</dbReference>
<dbReference type="GO" id="GO:0005524">
    <property type="term" value="F:ATP binding"/>
    <property type="evidence" value="ECO:0007669"/>
    <property type="project" value="InterPro"/>
</dbReference>
<name>A0A9P6WAG8_MAUEX</name>